<dbReference type="InterPro" id="IPR027417">
    <property type="entry name" value="P-loop_NTPase"/>
</dbReference>
<accession>M0FLR6</accession>
<keyword evidence="2" id="KW-0813">Transport</keyword>
<dbReference type="InterPro" id="IPR003439">
    <property type="entry name" value="ABC_transporter-like_ATP-bd"/>
</dbReference>
<evidence type="ECO:0000313" key="5">
    <source>
        <dbReference type="Proteomes" id="UP000011689"/>
    </source>
</evidence>
<dbReference type="PROSITE" id="PS50893">
    <property type="entry name" value="ABC_TRANSPORTER_2"/>
    <property type="match status" value="1"/>
</dbReference>
<sequence length="245" mass="26988">MQMLTTVMAPTEGEIYWDGTAVTESPGVVRRVLGYLPQDFDTYPTLTLEEYLDYVAALRGLSAETASARIEALLELVNLTDVRDRRLDTFSGGMHQRAGIAQALLNDPELLVVDEPTVGLDPEERVRMRNVLSDTADDRVVIFSTHVVTDIEATADTVTVLEDGEVITHADTSDLIHNVKGDVYESRVSPSTLETVRENYRVCNTVRRADGFDVRFVSADTPVVDAEPVAASLEDAYLQTVEHAS</sequence>
<gene>
    <name evidence="4" type="ORF">C467_02023</name>
</gene>
<name>M0FLR6_9EURY</name>
<evidence type="ECO:0000256" key="2">
    <source>
        <dbReference type="ARBA" id="ARBA00022448"/>
    </source>
</evidence>
<feature type="domain" description="ABC transporter" evidence="3">
    <location>
        <begin position="1"/>
        <end position="188"/>
    </location>
</feature>
<dbReference type="AlphaFoldDB" id="M0FLR6"/>
<keyword evidence="4" id="KW-0547">Nucleotide-binding</keyword>
<dbReference type="EMBL" id="AOJO01000009">
    <property type="protein sequence ID" value="ELZ60976.1"/>
    <property type="molecule type" value="Genomic_DNA"/>
</dbReference>
<proteinExistence type="inferred from homology"/>
<dbReference type="STRING" id="1227481.C467_02023"/>
<organism evidence="4 5">
    <name type="scientific">Halorubrum hochstenium ATCC 700873</name>
    <dbReference type="NCBI Taxonomy" id="1227481"/>
    <lineage>
        <taxon>Archaea</taxon>
        <taxon>Methanobacteriati</taxon>
        <taxon>Methanobacteriota</taxon>
        <taxon>Stenosarchaea group</taxon>
        <taxon>Halobacteria</taxon>
        <taxon>Halobacteriales</taxon>
        <taxon>Haloferacaceae</taxon>
        <taxon>Halorubrum</taxon>
    </lineage>
</organism>
<comment type="caution">
    <text evidence="4">The sequence shown here is derived from an EMBL/GenBank/DDBJ whole genome shotgun (WGS) entry which is preliminary data.</text>
</comment>
<keyword evidence="4" id="KW-0067">ATP-binding</keyword>
<comment type="similarity">
    <text evidence="1">Belongs to the ABC transporter superfamily.</text>
</comment>
<keyword evidence="5" id="KW-1185">Reference proteome</keyword>
<dbReference type="GO" id="GO:0016887">
    <property type="term" value="F:ATP hydrolysis activity"/>
    <property type="evidence" value="ECO:0007669"/>
    <property type="project" value="InterPro"/>
</dbReference>
<protein>
    <submittedName>
        <fullName evidence="4">ABC-type transport system ATP-binding protein</fullName>
    </submittedName>
</protein>
<evidence type="ECO:0000313" key="4">
    <source>
        <dbReference type="EMBL" id="ELZ60976.1"/>
    </source>
</evidence>
<dbReference type="Gene3D" id="3.40.50.300">
    <property type="entry name" value="P-loop containing nucleotide triphosphate hydrolases"/>
    <property type="match status" value="1"/>
</dbReference>
<dbReference type="Pfam" id="PF00005">
    <property type="entry name" value="ABC_tran"/>
    <property type="match status" value="1"/>
</dbReference>
<reference evidence="4 5" key="1">
    <citation type="journal article" date="2014" name="PLoS Genet.">
        <title>Phylogenetically driven sequencing of extremely halophilic archaea reveals strategies for static and dynamic osmo-response.</title>
        <authorList>
            <person name="Becker E.A."/>
            <person name="Seitzer P.M."/>
            <person name="Tritt A."/>
            <person name="Larsen D."/>
            <person name="Krusor M."/>
            <person name="Yao A.I."/>
            <person name="Wu D."/>
            <person name="Madern D."/>
            <person name="Eisen J.A."/>
            <person name="Darling A.E."/>
            <person name="Facciotti M.T."/>
        </authorList>
    </citation>
    <scope>NUCLEOTIDE SEQUENCE [LARGE SCALE GENOMIC DNA]</scope>
    <source>
        <strain evidence="4 5">ATCC 700873</strain>
    </source>
</reference>
<dbReference type="PANTHER" id="PTHR43335:SF2">
    <property type="entry name" value="ABC TRANSPORTER, ATP-BINDING PROTEIN"/>
    <property type="match status" value="1"/>
</dbReference>
<evidence type="ECO:0000256" key="1">
    <source>
        <dbReference type="ARBA" id="ARBA00005417"/>
    </source>
</evidence>
<evidence type="ECO:0000259" key="3">
    <source>
        <dbReference type="PROSITE" id="PS50893"/>
    </source>
</evidence>
<dbReference type="SUPFAM" id="SSF52540">
    <property type="entry name" value="P-loop containing nucleoside triphosphate hydrolases"/>
    <property type="match status" value="1"/>
</dbReference>
<dbReference type="Proteomes" id="UP000011689">
    <property type="component" value="Unassembled WGS sequence"/>
</dbReference>
<dbReference type="GO" id="GO:0005524">
    <property type="term" value="F:ATP binding"/>
    <property type="evidence" value="ECO:0007669"/>
    <property type="project" value="UniProtKB-KW"/>
</dbReference>
<dbReference type="PANTHER" id="PTHR43335">
    <property type="entry name" value="ABC TRANSPORTER, ATP-BINDING PROTEIN"/>
    <property type="match status" value="1"/>
</dbReference>